<feature type="non-terminal residue" evidence="2">
    <location>
        <position position="56"/>
    </location>
</feature>
<keyword evidence="3" id="KW-1185">Reference proteome</keyword>
<proteinExistence type="predicted"/>
<dbReference type="EMBL" id="CAJNRF010000738">
    <property type="protein sequence ID" value="CAF1978992.1"/>
    <property type="molecule type" value="Genomic_DNA"/>
</dbReference>
<evidence type="ECO:0000313" key="1">
    <source>
        <dbReference type="EMBL" id="CAF1978992.1"/>
    </source>
</evidence>
<gene>
    <name evidence="2" type="ORF">OVN521_LOCUS27683</name>
    <name evidence="1" type="ORF">WKI299_LOCUS3685</name>
</gene>
<dbReference type="AlphaFoldDB" id="A0A820D9T4"/>
<sequence length="56" mass="6268">MSSPEIVSPVRTTRDFNLSLLNSSIFSPDDSNKLTCSQIQLMLETKSSQYTIIDNT</sequence>
<dbReference type="EMBL" id="CAJOBG010007751">
    <property type="protein sequence ID" value="CAF4225557.1"/>
    <property type="molecule type" value="Genomic_DNA"/>
</dbReference>
<reference evidence="2" key="1">
    <citation type="submission" date="2021-02" db="EMBL/GenBank/DDBJ databases">
        <authorList>
            <person name="Nowell W R."/>
        </authorList>
    </citation>
    <scope>NUCLEOTIDE SEQUENCE</scope>
</reference>
<accession>A0A820D9T4</accession>
<evidence type="ECO:0000313" key="2">
    <source>
        <dbReference type="EMBL" id="CAF4225557.1"/>
    </source>
</evidence>
<name>A0A820D9T4_9BILA</name>
<protein>
    <submittedName>
        <fullName evidence="2">Uncharacterized protein</fullName>
    </submittedName>
</protein>
<dbReference type="Proteomes" id="UP000663856">
    <property type="component" value="Unassembled WGS sequence"/>
</dbReference>
<evidence type="ECO:0000313" key="3">
    <source>
        <dbReference type="Proteomes" id="UP000663866"/>
    </source>
</evidence>
<dbReference type="Proteomes" id="UP000663866">
    <property type="component" value="Unassembled WGS sequence"/>
</dbReference>
<organism evidence="2 3">
    <name type="scientific">Rotaria magnacalcarata</name>
    <dbReference type="NCBI Taxonomy" id="392030"/>
    <lineage>
        <taxon>Eukaryota</taxon>
        <taxon>Metazoa</taxon>
        <taxon>Spiralia</taxon>
        <taxon>Gnathifera</taxon>
        <taxon>Rotifera</taxon>
        <taxon>Eurotatoria</taxon>
        <taxon>Bdelloidea</taxon>
        <taxon>Philodinida</taxon>
        <taxon>Philodinidae</taxon>
        <taxon>Rotaria</taxon>
    </lineage>
</organism>
<comment type="caution">
    <text evidence="2">The sequence shown here is derived from an EMBL/GenBank/DDBJ whole genome shotgun (WGS) entry which is preliminary data.</text>
</comment>